<proteinExistence type="predicted"/>
<evidence type="ECO:0000313" key="2">
    <source>
        <dbReference type="EMBL" id="PFH36358.1"/>
    </source>
</evidence>
<gene>
    <name evidence="2" type="ORF">BESB_045500</name>
</gene>
<dbReference type="RefSeq" id="XP_029220367.1">
    <property type="nucleotide sequence ID" value="XM_029363001.1"/>
</dbReference>
<reference evidence="2 3" key="1">
    <citation type="submission" date="2017-09" db="EMBL/GenBank/DDBJ databases">
        <title>Genome sequencing of Besnoitia besnoiti strain Bb-Ger1.</title>
        <authorList>
            <person name="Schares G."/>
            <person name="Venepally P."/>
            <person name="Lorenzi H.A."/>
        </authorList>
    </citation>
    <scope>NUCLEOTIDE SEQUENCE [LARGE SCALE GENOMIC DNA]</scope>
    <source>
        <strain evidence="2 3">Bb-Ger1</strain>
    </source>
</reference>
<dbReference type="Proteomes" id="UP000224006">
    <property type="component" value="Chromosome III"/>
</dbReference>
<comment type="caution">
    <text evidence="2">The sequence shown here is derived from an EMBL/GenBank/DDBJ whole genome shotgun (WGS) entry which is preliminary data.</text>
</comment>
<evidence type="ECO:0008006" key="4">
    <source>
        <dbReference type="Google" id="ProtNLM"/>
    </source>
</evidence>
<protein>
    <recommendedName>
        <fullName evidence="4">Transmembrane protein</fullName>
    </recommendedName>
</protein>
<sequence length="101" mass="11190">MGGAPAGEPRAEEGTPALSTHGRASLFLKGLPQWRSLLQLPAFCCLPPCAVMSILIVLLLVVIALAVFVYYVNTKLAERDALKKKRPGKPRRKDREYWSLE</sequence>
<dbReference type="EMBL" id="NWUJ01000003">
    <property type="protein sequence ID" value="PFH36358.1"/>
    <property type="molecule type" value="Genomic_DNA"/>
</dbReference>
<accession>A0A2A9MCZ6</accession>
<organism evidence="2 3">
    <name type="scientific">Besnoitia besnoiti</name>
    <name type="common">Apicomplexan protozoan</name>
    <dbReference type="NCBI Taxonomy" id="94643"/>
    <lineage>
        <taxon>Eukaryota</taxon>
        <taxon>Sar</taxon>
        <taxon>Alveolata</taxon>
        <taxon>Apicomplexa</taxon>
        <taxon>Conoidasida</taxon>
        <taxon>Coccidia</taxon>
        <taxon>Eucoccidiorida</taxon>
        <taxon>Eimeriorina</taxon>
        <taxon>Sarcocystidae</taxon>
        <taxon>Besnoitia</taxon>
    </lineage>
</organism>
<evidence type="ECO:0000256" key="1">
    <source>
        <dbReference type="SAM" id="Phobius"/>
    </source>
</evidence>
<keyword evidence="1" id="KW-1133">Transmembrane helix</keyword>
<dbReference type="KEGG" id="bbes:BESB_045500"/>
<dbReference type="GeneID" id="40309480"/>
<keyword evidence="3" id="KW-1185">Reference proteome</keyword>
<name>A0A2A9MCZ6_BESBE</name>
<dbReference type="AlphaFoldDB" id="A0A2A9MCZ6"/>
<keyword evidence="1" id="KW-0812">Transmembrane</keyword>
<evidence type="ECO:0000313" key="3">
    <source>
        <dbReference type="Proteomes" id="UP000224006"/>
    </source>
</evidence>
<keyword evidence="1" id="KW-0472">Membrane</keyword>
<dbReference type="VEuPathDB" id="ToxoDB:BESB_045500"/>
<feature type="transmembrane region" description="Helical" evidence="1">
    <location>
        <begin position="50"/>
        <end position="72"/>
    </location>
</feature>